<evidence type="ECO:0000256" key="1">
    <source>
        <dbReference type="SAM" id="Phobius"/>
    </source>
</evidence>
<sequence>MTAPDTDALLGRLVVALAAVILPTGLLFAWLGWSDLAMLRSWPRADATVTEARTARRLDQAGLTLLAETPAGRVEGRTIRPVAGVWLDPHPAPRHGERVAVVIDPHDPRRMATVDSLRWSWLGIGSAAATLALGVALAAAAVAEVANARRPRPGGQPAP</sequence>
<evidence type="ECO:0000313" key="4">
    <source>
        <dbReference type="Proteomes" id="UP000746741"/>
    </source>
</evidence>
<dbReference type="RefSeq" id="WP_168041389.1">
    <property type="nucleotide sequence ID" value="NZ_JAAEDK010000046.1"/>
</dbReference>
<keyword evidence="1" id="KW-0472">Membrane</keyword>
<reference evidence="2" key="1">
    <citation type="submission" date="2020-01" db="EMBL/GenBank/DDBJ databases">
        <authorList>
            <person name="Rat A."/>
        </authorList>
    </citation>
    <scope>NUCLEOTIDE SEQUENCE</scope>
    <source>
        <strain evidence="2">LMG 31161</strain>
    </source>
</reference>
<keyword evidence="1" id="KW-0812">Transmembrane</keyword>
<evidence type="ECO:0000313" key="3">
    <source>
        <dbReference type="EMBL" id="NKE17542.1"/>
    </source>
</evidence>
<keyword evidence="4" id="KW-1185">Reference proteome</keyword>
<keyword evidence="1" id="KW-1133">Transmembrane helix</keyword>
<evidence type="ECO:0000313" key="2">
    <source>
        <dbReference type="EMBL" id="MBR0661177.1"/>
    </source>
</evidence>
<name>A0A9X9WLG7_9PROT</name>
<dbReference type="AlphaFoldDB" id="A0A9X9WLG7"/>
<gene>
    <name evidence="3" type="ORF">GWK15_11355</name>
    <name evidence="2" type="ORF">GXW75_18110</name>
</gene>
<dbReference type="EMBL" id="JAAVUP010000002">
    <property type="protein sequence ID" value="NKE17542.1"/>
    <property type="molecule type" value="Genomic_DNA"/>
</dbReference>
<dbReference type="Proteomes" id="UP001138708">
    <property type="component" value="Unassembled WGS sequence"/>
</dbReference>
<reference evidence="3 4" key="2">
    <citation type="submission" date="2020-02" db="EMBL/GenBank/DDBJ databases">
        <authorList>
            <person name="Sun Q."/>
            <person name="Inoue M."/>
        </authorList>
    </citation>
    <scope>NUCLEOTIDE SEQUENCE [LARGE SCALE GENOMIC DNA]</scope>
    <source>
        <strain evidence="3 4">KCTC 22478</strain>
    </source>
</reference>
<evidence type="ECO:0000313" key="5">
    <source>
        <dbReference type="Proteomes" id="UP001138708"/>
    </source>
</evidence>
<feature type="transmembrane region" description="Helical" evidence="1">
    <location>
        <begin position="119"/>
        <end position="143"/>
    </location>
</feature>
<proteinExistence type="predicted"/>
<protein>
    <recommendedName>
        <fullName evidence="6">DUF3592 domain-containing protein</fullName>
    </recommendedName>
</protein>
<evidence type="ECO:0008006" key="6">
    <source>
        <dbReference type="Google" id="ProtNLM"/>
    </source>
</evidence>
<feature type="transmembrane region" description="Helical" evidence="1">
    <location>
        <begin position="12"/>
        <end position="33"/>
    </location>
</feature>
<accession>A0A9X9WLG7</accession>
<organism evidence="2 5">
    <name type="scientific">Neoroseomonas oryzicola</name>
    <dbReference type="NCBI Taxonomy" id="535904"/>
    <lineage>
        <taxon>Bacteria</taxon>
        <taxon>Pseudomonadati</taxon>
        <taxon>Pseudomonadota</taxon>
        <taxon>Alphaproteobacteria</taxon>
        <taxon>Acetobacterales</taxon>
        <taxon>Acetobacteraceae</taxon>
        <taxon>Neoroseomonas</taxon>
    </lineage>
</organism>
<dbReference type="EMBL" id="JAAEDK010000046">
    <property type="protein sequence ID" value="MBR0661177.1"/>
    <property type="molecule type" value="Genomic_DNA"/>
</dbReference>
<reference evidence="2" key="3">
    <citation type="journal article" date="2021" name="Syst. Appl. Microbiol.">
        <title>Roseomonas hellenica sp. nov., isolated from roots of wild-growing Alkanna tinctoria.</title>
        <authorList>
            <person name="Rat A."/>
            <person name="Naranjo H.D."/>
            <person name="Lebbe L."/>
            <person name="Cnockaert M."/>
            <person name="Krigas N."/>
            <person name="Grigoriadou K."/>
            <person name="Maloupa E."/>
            <person name="Willems A."/>
        </authorList>
    </citation>
    <scope>NUCLEOTIDE SEQUENCE</scope>
    <source>
        <strain evidence="2">LMG 31161</strain>
    </source>
</reference>
<comment type="caution">
    <text evidence="2">The sequence shown here is derived from an EMBL/GenBank/DDBJ whole genome shotgun (WGS) entry which is preliminary data.</text>
</comment>
<dbReference type="Proteomes" id="UP000746741">
    <property type="component" value="Unassembled WGS sequence"/>
</dbReference>